<dbReference type="EMBL" id="HBKQ01046175">
    <property type="protein sequence ID" value="CAE2270705.1"/>
    <property type="molecule type" value="Transcribed_RNA"/>
</dbReference>
<feature type="region of interest" description="Disordered" evidence="1">
    <location>
        <begin position="1"/>
        <end position="64"/>
    </location>
</feature>
<organism evidence="2">
    <name type="scientific">Odontella aurita</name>
    <dbReference type="NCBI Taxonomy" id="265563"/>
    <lineage>
        <taxon>Eukaryota</taxon>
        <taxon>Sar</taxon>
        <taxon>Stramenopiles</taxon>
        <taxon>Ochrophyta</taxon>
        <taxon>Bacillariophyta</taxon>
        <taxon>Mediophyceae</taxon>
        <taxon>Biddulphiophycidae</taxon>
        <taxon>Eupodiscales</taxon>
        <taxon>Odontellaceae</taxon>
        <taxon>Odontella</taxon>
    </lineage>
</organism>
<evidence type="ECO:0008006" key="3">
    <source>
        <dbReference type="Google" id="ProtNLM"/>
    </source>
</evidence>
<protein>
    <recommendedName>
        <fullName evidence="3">Glycosyl transferase family 1 domain-containing protein</fullName>
    </recommendedName>
</protein>
<reference evidence="2" key="1">
    <citation type="submission" date="2021-01" db="EMBL/GenBank/DDBJ databases">
        <authorList>
            <person name="Corre E."/>
            <person name="Pelletier E."/>
            <person name="Niang G."/>
            <person name="Scheremetjew M."/>
            <person name="Finn R."/>
            <person name="Kale V."/>
            <person name="Holt S."/>
            <person name="Cochrane G."/>
            <person name="Meng A."/>
            <person name="Brown T."/>
            <person name="Cohen L."/>
        </authorList>
    </citation>
    <scope>NUCLEOTIDE SEQUENCE</scope>
    <source>
        <strain evidence="2">Isolate 1302-5</strain>
    </source>
</reference>
<sequence>MDFGSMLNDLKRNAAAASSSTGDGANRSSGGRPAKRSRDDSDSSSTSPSVRAEKSAASLRQRFPYPSSSPVRTVYLACPPDIRTGGPEAMHQLCDALNSSSSSSFGKDSSVGGGGVRVRALMLYLHERRESDEGGIGVRHARGARSVEAYRQYDAPAADCIPGEEDKGWCGMGSYYDRGGNGIVEEDSSEFEYTSDLVVWPEVWAHLIDSIPAAGGRGGKRTHHQTAIWWLSVDNNNRRFKSWDREDVLHLHQSEYARRYLAKNGARHILPMTEFIPASLETKDEGSIIDTSEVRDVDVLYNPLKGIHYTDEIIRRSGRGRDPVRFTPIGGDKDDRRSRLTPEEVSALLRRARVYVDFGPHPGMDRLPREAALAGCVVITNAEGAAGYEEDVPVPAEYKVRKFDTERVHKLLRGALENFKNKAKEFDGYRTWIRGQRKKMNECVDGFLEEVVQKRTEG</sequence>
<gene>
    <name evidence="2" type="ORF">OAUR00152_LOCUS31824</name>
</gene>
<evidence type="ECO:0000256" key="1">
    <source>
        <dbReference type="SAM" id="MobiDB-lite"/>
    </source>
</evidence>
<proteinExistence type="predicted"/>
<accession>A0A7S4N7V4</accession>
<dbReference type="AlphaFoldDB" id="A0A7S4N7V4"/>
<name>A0A7S4N7V4_9STRA</name>
<evidence type="ECO:0000313" key="2">
    <source>
        <dbReference type="EMBL" id="CAE2270705.1"/>
    </source>
</evidence>